<dbReference type="Bgee" id="ENSACLG00000027068">
    <property type="expression patterns" value="Expressed in anal fin and 1 other cell type or tissue"/>
</dbReference>
<dbReference type="Ensembl" id="ENSACLT00000041129.2">
    <property type="protein sequence ID" value="ENSACLP00000040185.2"/>
    <property type="gene ID" value="ENSACLG00000027068.2"/>
</dbReference>
<dbReference type="PANTHER" id="PTHR45941:SF1">
    <property type="entry name" value="ALPHA-N-ACETYLGALACTOSAMINIDE ALPHA-2,6-SIALYLTRANSFERASE 1"/>
    <property type="match status" value="1"/>
</dbReference>
<evidence type="ECO:0000256" key="15">
    <source>
        <dbReference type="ARBA" id="ARBA00050664"/>
    </source>
</evidence>
<reference evidence="17" key="3">
    <citation type="submission" date="2025-08" db="UniProtKB">
        <authorList>
            <consortium name="Ensembl"/>
        </authorList>
    </citation>
    <scope>IDENTIFICATION</scope>
</reference>
<comment type="catalytic activity">
    <reaction evidence="16">
        <text>a 3-O-[N-acetyl-alpha-D-galactosaminyl]-L-threonyl-[protein] + CMP-N-acetyl-beta-neuraminate = a 3-O-[N-acetyl-alpha-neuraminosyl-(2-&gt;6)-N-acetyl-alpha-D-galactosaminyl]-L-threonyl-[protein] + CMP + H(+)</text>
        <dbReference type="Rhea" id="RHEA:81643"/>
        <dbReference type="Rhea" id="RHEA-COMP:11689"/>
        <dbReference type="Rhea" id="RHEA-COMP:19720"/>
        <dbReference type="ChEBI" id="CHEBI:15378"/>
        <dbReference type="ChEBI" id="CHEBI:57812"/>
        <dbReference type="ChEBI" id="CHEBI:60377"/>
        <dbReference type="ChEBI" id="CHEBI:87075"/>
        <dbReference type="ChEBI" id="CHEBI:231970"/>
    </reaction>
    <physiologicalReaction direction="left-to-right" evidence="16">
        <dbReference type="Rhea" id="RHEA:81644"/>
    </physiologicalReaction>
</comment>
<evidence type="ECO:0000256" key="12">
    <source>
        <dbReference type="ARBA" id="ARBA00023180"/>
    </source>
</evidence>
<keyword evidence="5" id="KW-0808">Transferase</keyword>
<evidence type="ECO:0000256" key="13">
    <source>
        <dbReference type="ARBA" id="ARBA00036348"/>
    </source>
</evidence>
<organism evidence="17 18">
    <name type="scientific">Astatotilapia calliptera</name>
    <name type="common">Eastern happy</name>
    <name type="synonym">Chromis callipterus</name>
    <dbReference type="NCBI Taxonomy" id="8154"/>
    <lineage>
        <taxon>Eukaryota</taxon>
        <taxon>Metazoa</taxon>
        <taxon>Chordata</taxon>
        <taxon>Craniata</taxon>
        <taxon>Vertebrata</taxon>
        <taxon>Euteleostomi</taxon>
        <taxon>Actinopterygii</taxon>
        <taxon>Neopterygii</taxon>
        <taxon>Teleostei</taxon>
        <taxon>Neoteleostei</taxon>
        <taxon>Acanthomorphata</taxon>
        <taxon>Ovalentaria</taxon>
        <taxon>Cichlomorphae</taxon>
        <taxon>Cichliformes</taxon>
        <taxon>Cichlidae</taxon>
        <taxon>African cichlids</taxon>
        <taxon>Pseudocrenilabrinae</taxon>
        <taxon>Haplochromini</taxon>
        <taxon>Astatotilapia</taxon>
    </lineage>
</organism>
<dbReference type="InterPro" id="IPR038578">
    <property type="entry name" value="GT29-like_sf"/>
</dbReference>
<dbReference type="Gene3D" id="3.90.1480.20">
    <property type="entry name" value="Glycosyl transferase family 29"/>
    <property type="match status" value="1"/>
</dbReference>
<dbReference type="OMA" id="SCYYAER"/>
<evidence type="ECO:0000256" key="14">
    <source>
        <dbReference type="ARBA" id="ARBA00039109"/>
    </source>
</evidence>
<dbReference type="GeneTree" id="ENSGT00940000159930"/>
<keyword evidence="9" id="KW-0333">Golgi apparatus</keyword>
<keyword evidence="12" id="KW-0325">Glycoprotein</keyword>
<evidence type="ECO:0000256" key="11">
    <source>
        <dbReference type="ARBA" id="ARBA00023157"/>
    </source>
</evidence>
<comment type="subcellular location">
    <subcellularLocation>
        <location evidence="1">Golgi apparatus membrane</location>
        <topology evidence="1">Single-pass type II membrane protein</topology>
    </subcellularLocation>
</comment>
<keyword evidence="10" id="KW-0472">Membrane</keyword>
<evidence type="ECO:0000256" key="10">
    <source>
        <dbReference type="ARBA" id="ARBA00023136"/>
    </source>
</evidence>
<evidence type="ECO:0000256" key="7">
    <source>
        <dbReference type="ARBA" id="ARBA00022968"/>
    </source>
</evidence>
<accession>A0A3P8RDR1</accession>
<dbReference type="GO" id="GO:0000139">
    <property type="term" value="C:Golgi membrane"/>
    <property type="evidence" value="ECO:0007669"/>
    <property type="project" value="UniProtKB-SubCell"/>
</dbReference>
<dbReference type="PANTHER" id="PTHR45941">
    <property type="entry name" value="ALPHA-N-ACETYLGALACTOSAMINIDE ALPHA-2,6-SIALYLTRANSFERASE 2-LIKE-RELATED"/>
    <property type="match status" value="1"/>
</dbReference>
<evidence type="ECO:0000256" key="4">
    <source>
        <dbReference type="ARBA" id="ARBA00022676"/>
    </source>
</evidence>
<dbReference type="Pfam" id="PF00777">
    <property type="entry name" value="Glyco_transf_29"/>
    <property type="match status" value="1"/>
</dbReference>
<dbReference type="EC" id="2.4.3.3" evidence="14"/>
<evidence type="ECO:0000313" key="18">
    <source>
        <dbReference type="Proteomes" id="UP000265100"/>
    </source>
</evidence>
<keyword evidence="18" id="KW-1185">Reference proteome</keyword>
<comment type="pathway">
    <text evidence="2">Protein modification; protein glycosylation.</text>
</comment>
<comment type="catalytic activity">
    <reaction evidence="13">
        <text>a beta-D-galactosyl-(1-&gt;3)-N-acetyl-alpha-D-galactosaminyl derivative + CMP-N-acetyl-beta-neuraminate = a beta-D-galactosyl-(1-&gt;3)-[N-acetyl-alpha-neuraminyl-(2-&gt;6)]-N-acetyl-alpha-D-galactosaminyl derivative + CMP + H(+)</text>
        <dbReference type="Rhea" id="RHEA:11136"/>
        <dbReference type="ChEBI" id="CHEBI:15378"/>
        <dbReference type="ChEBI" id="CHEBI:57812"/>
        <dbReference type="ChEBI" id="CHEBI:60377"/>
        <dbReference type="ChEBI" id="CHEBI:133470"/>
        <dbReference type="ChEBI" id="CHEBI:140764"/>
        <dbReference type="EC" id="2.4.3.3"/>
    </reaction>
    <physiologicalReaction direction="left-to-right" evidence="13">
        <dbReference type="Rhea" id="RHEA:11137"/>
    </physiologicalReaction>
</comment>
<proteinExistence type="inferred from homology"/>
<evidence type="ECO:0000256" key="9">
    <source>
        <dbReference type="ARBA" id="ARBA00023034"/>
    </source>
</evidence>
<evidence type="ECO:0000256" key="8">
    <source>
        <dbReference type="ARBA" id="ARBA00022989"/>
    </source>
</evidence>
<evidence type="ECO:0000313" key="17">
    <source>
        <dbReference type="Ensembl" id="ENSACLP00000040185.2"/>
    </source>
</evidence>
<dbReference type="GO" id="GO:0009312">
    <property type="term" value="P:oligosaccharide biosynthetic process"/>
    <property type="evidence" value="ECO:0007669"/>
    <property type="project" value="TreeGrafter"/>
</dbReference>
<keyword evidence="6" id="KW-0812">Transmembrane</keyword>
<evidence type="ECO:0000256" key="3">
    <source>
        <dbReference type="ARBA" id="ARBA00006003"/>
    </source>
</evidence>
<reference evidence="17 18" key="1">
    <citation type="submission" date="2018-05" db="EMBL/GenBank/DDBJ databases">
        <authorList>
            <person name="Datahose"/>
        </authorList>
    </citation>
    <scope>NUCLEOTIDE SEQUENCE</scope>
</reference>
<evidence type="ECO:0000256" key="5">
    <source>
        <dbReference type="ARBA" id="ARBA00022679"/>
    </source>
</evidence>
<keyword evidence="11" id="KW-1015">Disulfide bond</keyword>
<dbReference type="InterPro" id="IPR001675">
    <property type="entry name" value="Glyco_trans_29"/>
</dbReference>
<keyword evidence="7" id="KW-0735">Signal-anchor</keyword>
<keyword evidence="4" id="KW-0328">Glycosyltransferase</keyword>
<evidence type="ECO:0000256" key="2">
    <source>
        <dbReference type="ARBA" id="ARBA00004922"/>
    </source>
</evidence>
<evidence type="ECO:0000256" key="6">
    <source>
        <dbReference type="ARBA" id="ARBA00022692"/>
    </source>
</evidence>
<keyword evidence="8" id="KW-1133">Transmembrane helix</keyword>
<dbReference type="Proteomes" id="UP000265100">
    <property type="component" value="Chromosome 8"/>
</dbReference>
<comment type="catalytic activity">
    <reaction evidence="15">
        <text>a 3-O-[N-acetyl-alpha-neuraminyl-(2-&gt;3)-beta-D-galactosyl-(1-&gt;3)-N-acetyl-alpha-D-galactosaminyl]-L-threonyl-[protein] + CMP-N-acetyl-beta-neuraminate = a 3-O-{alpha-Neu5Ac-(2-&gt;3)-beta-D-Gal-(1-&gt;3)-[alpha-Neu5Ac-(2-&gt;6)]-alpha-D-GalNAc}-L-threonyl-[protein] + CMP + H(+)</text>
        <dbReference type="Rhea" id="RHEA:81659"/>
        <dbReference type="Rhea" id="RHEA-COMP:14417"/>
        <dbReference type="Rhea" id="RHEA-COMP:16763"/>
        <dbReference type="ChEBI" id="CHEBI:15378"/>
        <dbReference type="ChEBI" id="CHEBI:57812"/>
        <dbReference type="ChEBI" id="CHEBI:60377"/>
        <dbReference type="ChEBI" id="CHEBI:139598"/>
        <dbReference type="ChEBI" id="CHEBI:156398"/>
    </reaction>
    <physiologicalReaction direction="left-to-right" evidence="15">
        <dbReference type="Rhea" id="RHEA:81660"/>
    </physiologicalReaction>
</comment>
<name>A0A3P8RDR1_ASTCA</name>
<evidence type="ECO:0000256" key="1">
    <source>
        <dbReference type="ARBA" id="ARBA00004323"/>
    </source>
</evidence>
<dbReference type="STRING" id="8154.ENSACLP00000040185"/>
<protein>
    <recommendedName>
        <fullName evidence="14">alpha-N-acetylgalactosaminide alpha-2,6-sialyltransferase</fullName>
        <ecNumber evidence="14">2.4.3.3</ecNumber>
    </recommendedName>
</protein>
<dbReference type="GO" id="GO:0001665">
    <property type="term" value="F:alpha-N-acetylgalactosaminide alpha-2,6-sialyltransferase activity"/>
    <property type="evidence" value="ECO:0007669"/>
    <property type="project" value="UniProtKB-EC"/>
</dbReference>
<dbReference type="AlphaFoldDB" id="A0A3P8RDR1"/>
<reference evidence="17" key="4">
    <citation type="submission" date="2025-09" db="UniProtKB">
        <authorList>
            <consortium name="Ensembl"/>
        </authorList>
    </citation>
    <scope>IDENTIFICATION</scope>
</reference>
<sequence length="418" mass="48689">MAELILKSFSLLFLSSCILIILNLLDNRIKSISWSTFIEIDDSESEDFVLERYRAYWERKLKSGPPHPDFSRRLEAKIADSAKNNTTQRIVAETPMALLYKKDFKKLPQWDFEDVYSKDTQHRRPTCAQSLRNSQDEKFKKAFLPNIRLFLHKDNINMSEWNRLSHFNSPFGFMNYKYDDVMDSVKLIPKPKEPLLLPKPGGDGCVRCAVVGTGGILNGSKKGVEIDGHDYVFRMNGAITKGYEEDVGNKTSVYVHTAHSITTSLYLLKKYGYKSAPHDEGIKYVLIPEGMRDFQWLKALLRGEKVSAGPYRNKLPRTYYSGQYNESRFYVLHQDFLRYVRNRFLLSPNLNKTSWSLVRPTNGAFTVFLALHTCDIKNMSKVIFYLNHDYILEKNTWKDLHNRKIIRLYERTESKAKN</sequence>
<evidence type="ECO:0000256" key="16">
    <source>
        <dbReference type="ARBA" id="ARBA00052285"/>
    </source>
</evidence>
<comment type="similarity">
    <text evidence="3">Belongs to the glycosyltransferase 29 family.</text>
</comment>
<reference evidence="18" key="2">
    <citation type="submission" date="2023-03" db="EMBL/GenBank/DDBJ databases">
        <authorList>
            <consortium name="Wellcome Sanger Institute Data Sharing"/>
        </authorList>
    </citation>
    <scope>NUCLEOTIDE SEQUENCE [LARGE SCALE GENOMIC DNA]</scope>
</reference>